<proteinExistence type="inferred from homology"/>
<evidence type="ECO:0000313" key="8">
    <source>
        <dbReference type="Proteomes" id="UP001596060"/>
    </source>
</evidence>
<dbReference type="Proteomes" id="UP001596060">
    <property type="component" value="Unassembled WGS sequence"/>
</dbReference>
<sequence>MARRELLTDDERGRLFGIPEEEAELIRHYTLSPAEFDLAADRRGSRNRLGFAVQLCLLRYPGFGLRADEAVPAALLTYLAHQLGLPAAVFLDYSRRVQTRLDHAGEISSSLSLRPFVRADLPVALNLATSAAWSTDKGEPIARAIVDGLRAAKIILPAPDTIERAGLAGRARARRKAAEALVAPLAPEQLGRLDALLVNDAALNSTPLAWLRDIPESPSTTNINDLLERLSFVRTFGIAADDVMSAVHEHRFRQFVREGAVAPAFLLSDYSANRRRATLVASLIDFETRLADAAIDMFDKLVGSLFSRAKRGQERRYQATTRDVGQLMRLFGRTIAALSEARDCDTDALAVIDETVGWHRLLAAKPQIDALAELAGEDMLVAATERYATIRRFAPAFLEMFAFSTAGGGASLLEAVETLRDLNRRGRGEVPHDAPLPFKNKQWKRLVRREDGRINRRLYETAVLSTLRDRLRAGDVWVEGTRNYRRFDAYLLPKRAAAEFTAGLPIGAPADTYIAERARMLDWRLRRFAALLRQDKLEGVSMVRGNLKVKPLLPATPPEADILDRKLDALLPRVRITELLREVAARTGFLSAFRDLRSGKTHGNPNAVLAAVLADGTNLGLERMANASQGVSYAQLAWTHNWYLSDENYRAALAMIVDAHHRLPFARHWGDGTASSSDGQFFRAGRDRAGAAEVNAKYGGEPGVKIYTHLSDHFASFHSRVISATAGEAPYVLDGLLLHGSALAPQVHYTDTGGATDHVFALCHLLGLRFVPRLRDLADRRLGTIEPASGYKGLEALIGRPIRTEVISENWDDIVRLAASIKAGTVAPSTMLKKLGAYKRQNRLDFALGEIGRIERTLFTLDWLEHPSQRRACQAGLNKGEARHALAQAVYAHRQGRFSDRTLENQAHRASGLNLIIAAIAYWNTLYLERAVDHLHDRGETTSEALLAHISPMGWAHIGLTGDYLWERPDDIAPNSYRSLNDPGARLQQAA</sequence>
<evidence type="ECO:0000256" key="4">
    <source>
        <dbReference type="ARBA" id="ARBA00023172"/>
    </source>
</evidence>
<dbReference type="InterPro" id="IPR002513">
    <property type="entry name" value="Tn3_Tnp_DDE_dom"/>
</dbReference>
<dbReference type="InterPro" id="IPR025296">
    <property type="entry name" value="DUF4158"/>
</dbReference>
<evidence type="ECO:0000256" key="1">
    <source>
        <dbReference type="ARBA" id="ARBA00009402"/>
    </source>
</evidence>
<gene>
    <name evidence="7" type="ORF">ACFPN9_14300</name>
</gene>
<protein>
    <submittedName>
        <fullName evidence="7">Tn3 family transposase</fullName>
    </submittedName>
</protein>
<comment type="similarity">
    <text evidence="1">Belongs to the transposase 7 family.</text>
</comment>
<reference evidence="8" key="1">
    <citation type="journal article" date="2019" name="Int. J. Syst. Evol. Microbiol.">
        <title>The Global Catalogue of Microorganisms (GCM) 10K type strain sequencing project: providing services to taxonomists for standard genome sequencing and annotation.</title>
        <authorList>
            <consortium name="The Broad Institute Genomics Platform"/>
            <consortium name="The Broad Institute Genome Sequencing Center for Infectious Disease"/>
            <person name="Wu L."/>
            <person name="Ma J."/>
        </authorList>
    </citation>
    <scope>NUCLEOTIDE SEQUENCE [LARGE SCALE GENOMIC DNA]</scope>
    <source>
        <strain evidence="8">CCUG 43117</strain>
    </source>
</reference>
<comment type="caution">
    <text evidence="7">The sequence shown here is derived from an EMBL/GenBank/DDBJ whole genome shotgun (WGS) entry which is preliminary data.</text>
</comment>
<dbReference type="InterPro" id="IPR047653">
    <property type="entry name" value="Tn3-like_transpos"/>
</dbReference>
<name>A0ABW0P2Z3_9HYPH</name>
<evidence type="ECO:0000259" key="6">
    <source>
        <dbReference type="Pfam" id="PF13700"/>
    </source>
</evidence>
<keyword evidence="2" id="KW-0815">Transposition</keyword>
<evidence type="ECO:0000256" key="3">
    <source>
        <dbReference type="ARBA" id="ARBA00023125"/>
    </source>
</evidence>
<dbReference type="EMBL" id="JBHSLU010000043">
    <property type="protein sequence ID" value="MFC5506427.1"/>
    <property type="molecule type" value="Genomic_DNA"/>
</dbReference>
<evidence type="ECO:0000256" key="2">
    <source>
        <dbReference type="ARBA" id="ARBA00022578"/>
    </source>
</evidence>
<dbReference type="RefSeq" id="WP_377817210.1">
    <property type="nucleotide sequence ID" value="NZ_JBHSLU010000043.1"/>
</dbReference>
<keyword evidence="8" id="KW-1185">Reference proteome</keyword>
<keyword evidence="4" id="KW-0233">DNA recombination</keyword>
<dbReference type="NCBIfam" id="NF033527">
    <property type="entry name" value="transpos_Tn3"/>
    <property type="match status" value="1"/>
</dbReference>
<organism evidence="7 8">
    <name type="scientific">Bosea massiliensis</name>
    <dbReference type="NCBI Taxonomy" id="151419"/>
    <lineage>
        <taxon>Bacteria</taxon>
        <taxon>Pseudomonadati</taxon>
        <taxon>Pseudomonadota</taxon>
        <taxon>Alphaproteobacteria</taxon>
        <taxon>Hyphomicrobiales</taxon>
        <taxon>Boseaceae</taxon>
        <taxon>Bosea</taxon>
    </lineage>
</organism>
<accession>A0ABW0P2Z3</accession>
<evidence type="ECO:0000313" key="7">
    <source>
        <dbReference type="EMBL" id="MFC5506427.1"/>
    </source>
</evidence>
<evidence type="ECO:0000259" key="5">
    <source>
        <dbReference type="Pfam" id="PF01526"/>
    </source>
</evidence>
<keyword evidence="3" id="KW-0238">DNA-binding</keyword>
<dbReference type="Pfam" id="PF13700">
    <property type="entry name" value="DUF4158"/>
    <property type="match status" value="1"/>
</dbReference>
<dbReference type="Pfam" id="PF01526">
    <property type="entry name" value="DDE_Tnp_Tn3"/>
    <property type="match status" value="1"/>
</dbReference>
<feature type="domain" description="Tn3 transposase DDE" evidence="5">
    <location>
        <begin position="578"/>
        <end position="964"/>
    </location>
</feature>
<feature type="domain" description="DUF4158" evidence="6">
    <location>
        <begin position="6"/>
        <end position="165"/>
    </location>
</feature>